<proteinExistence type="predicted"/>
<reference evidence="1 2" key="1">
    <citation type="journal article" date="2016" name="Virology">
        <title>The genomic content and context of auxiliary metabolic genes in marine cyanomyoviruses.</title>
        <authorList>
            <person name="Crummett L.T."/>
            <person name="Puxty R.J."/>
            <person name="Weihe C."/>
            <person name="Marston M.F."/>
            <person name="Martiny J.B."/>
        </authorList>
    </citation>
    <scope>NUCLEOTIDE SEQUENCE [LARGE SCALE GENOMIC DNA]</scope>
    <source>
        <strain evidence="1">0810PA29</strain>
    </source>
</reference>
<evidence type="ECO:0000313" key="2">
    <source>
        <dbReference type="Proteomes" id="UP000224839"/>
    </source>
</evidence>
<accession>A0A1D8KN15</accession>
<evidence type="ECO:0000313" key="1">
    <source>
        <dbReference type="EMBL" id="AOV60049.1"/>
    </source>
</evidence>
<sequence>MESFRKHTRLFSLCFFLVFEELCNDAALMGICNLGERIVIQDGCPLLLEVL</sequence>
<dbReference type="EMBL" id="KU686203">
    <property type="protein sequence ID" value="AOV60049.1"/>
    <property type="molecule type" value="Genomic_DNA"/>
</dbReference>
<dbReference type="Proteomes" id="UP000224839">
    <property type="component" value="Segment"/>
</dbReference>
<protein>
    <submittedName>
        <fullName evidence="1">Uncharacterized protein</fullName>
    </submittedName>
</protein>
<organism evidence="1 2">
    <name type="scientific">Synechococcus phage S-CAM8</name>
    <dbReference type="NCBI Taxonomy" id="754038"/>
    <lineage>
        <taxon>Viruses</taxon>
        <taxon>Duplodnaviria</taxon>
        <taxon>Heunggongvirae</taxon>
        <taxon>Uroviricota</taxon>
        <taxon>Caudoviricetes</taxon>
        <taxon>Pantevenvirales</taxon>
        <taxon>Kyanoviridae</taxon>
        <taxon>Neritesvirus</taxon>
        <taxon>Neritesvirus scam8</taxon>
    </lineage>
</organism>
<gene>
    <name evidence="1" type="ORF">P29A0810_112</name>
</gene>
<name>A0A1D8KN15_9CAUD</name>